<gene>
    <name evidence="1" type="ORF">MARPO_0043s0037</name>
</gene>
<dbReference type="AlphaFoldDB" id="A0A2R6X100"/>
<proteinExistence type="predicted"/>
<reference evidence="2" key="1">
    <citation type="journal article" date="2017" name="Cell">
        <title>Insights into land plant evolution garnered from the Marchantia polymorpha genome.</title>
        <authorList>
            <person name="Bowman J.L."/>
            <person name="Kohchi T."/>
            <person name="Yamato K.T."/>
            <person name="Jenkins J."/>
            <person name="Shu S."/>
            <person name="Ishizaki K."/>
            <person name="Yamaoka S."/>
            <person name="Nishihama R."/>
            <person name="Nakamura Y."/>
            <person name="Berger F."/>
            <person name="Adam C."/>
            <person name="Aki S.S."/>
            <person name="Althoff F."/>
            <person name="Araki T."/>
            <person name="Arteaga-Vazquez M.A."/>
            <person name="Balasubrmanian S."/>
            <person name="Barry K."/>
            <person name="Bauer D."/>
            <person name="Boehm C.R."/>
            <person name="Briginshaw L."/>
            <person name="Caballero-Perez J."/>
            <person name="Catarino B."/>
            <person name="Chen F."/>
            <person name="Chiyoda S."/>
            <person name="Chovatia M."/>
            <person name="Davies K.M."/>
            <person name="Delmans M."/>
            <person name="Demura T."/>
            <person name="Dierschke T."/>
            <person name="Dolan L."/>
            <person name="Dorantes-Acosta A.E."/>
            <person name="Eklund D.M."/>
            <person name="Florent S.N."/>
            <person name="Flores-Sandoval E."/>
            <person name="Fujiyama A."/>
            <person name="Fukuzawa H."/>
            <person name="Galik B."/>
            <person name="Grimanelli D."/>
            <person name="Grimwood J."/>
            <person name="Grossniklaus U."/>
            <person name="Hamada T."/>
            <person name="Haseloff J."/>
            <person name="Hetherington A.J."/>
            <person name="Higo A."/>
            <person name="Hirakawa Y."/>
            <person name="Hundley H.N."/>
            <person name="Ikeda Y."/>
            <person name="Inoue K."/>
            <person name="Inoue S.I."/>
            <person name="Ishida S."/>
            <person name="Jia Q."/>
            <person name="Kakita M."/>
            <person name="Kanazawa T."/>
            <person name="Kawai Y."/>
            <person name="Kawashima T."/>
            <person name="Kennedy M."/>
            <person name="Kinose K."/>
            <person name="Kinoshita T."/>
            <person name="Kohara Y."/>
            <person name="Koide E."/>
            <person name="Komatsu K."/>
            <person name="Kopischke S."/>
            <person name="Kubo M."/>
            <person name="Kyozuka J."/>
            <person name="Lagercrantz U."/>
            <person name="Lin S.S."/>
            <person name="Lindquist E."/>
            <person name="Lipzen A.M."/>
            <person name="Lu C.W."/>
            <person name="De Luna E."/>
            <person name="Martienssen R.A."/>
            <person name="Minamino N."/>
            <person name="Mizutani M."/>
            <person name="Mizutani M."/>
            <person name="Mochizuki N."/>
            <person name="Monte I."/>
            <person name="Mosher R."/>
            <person name="Nagasaki H."/>
            <person name="Nakagami H."/>
            <person name="Naramoto S."/>
            <person name="Nishitani K."/>
            <person name="Ohtani M."/>
            <person name="Okamoto T."/>
            <person name="Okumura M."/>
            <person name="Phillips J."/>
            <person name="Pollak B."/>
            <person name="Reinders A."/>
            <person name="Rovekamp M."/>
            <person name="Sano R."/>
            <person name="Sawa S."/>
            <person name="Schmid M.W."/>
            <person name="Shirakawa M."/>
            <person name="Solano R."/>
            <person name="Spunde A."/>
            <person name="Suetsugu N."/>
            <person name="Sugano S."/>
            <person name="Sugiyama A."/>
            <person name="Sun R."/>
            <person name="Suzuki Y."/>
            <person name="Takenaka M."/>
            <person name="Takezawa D."/>
            <person name="Tomogane H."/>
            <person name="Tsuzuki M."/>
            <person name="Ueda T."/>
            <person name="Umeda M."/>
            <person name="Ward J.M."/>
            <person name="Watanabe Y."/>
            <person name="Yazaki K."/>
            <person name="Yokoyama R."/>
            <person name="Yoshitake Y."/>
            <person name="Yotsui I."/>
            <person name="Zachgo S."/>
            <person name="Schmutz J."/>
        </authorList>
    </citation>
    <scope>NUCLEOTIDE SEQUENCE [LARGE SCALE GENOMIC DNA]</scope>
    <source>
        <strain evidence="2">Tak-1</strain>
    </source>
</reference>
<evidence type="ECO:0000313" key="2">
    <source>
        <dbReference type="Proteomes" id="UP000244005"/>
    </source>
</evidence>
<protein>
    <submittedName>
        <fullName evidence="1">Uncharacterized protein</fullName>
    </submittedName>
</protein>
<evidence type="ECO:0000313" key="1">
    <source>
        <dbReference type="EMBL" id="PTQ39780.1"/>
    </source>
</evidence>
<dbReference type="EMBL" id="KZ772715">
    <property type="protein sequence ID" value="PTQ39780.1"/>
    <property type="molecule type" value="Genomic_DNA"/>
</dbReference>
<accession>A0A2R6X100</accession>
<keyword evidence="2" id="KW-1185">Reference proteome</keyword>
<dbReference type="Gramene" id="Mp1g06450.1">
    <property type="protein sequence ID" value="Mp1g06450.1.cds1"/>
    <property type="gene ID" value="Mp1g06450"/>
</dbReference>
<name>A0A2R6X100_MARPO</name>
<organism evidence="1 2">
    <name type="scientific">Marchantia polymorpha</name>
    <name type="common">Common liverwort</name>
    <name type="synonym">Marchantia aquatica</name>
    <dbReference type="NCBI Taxonomy" id="3197"/>
    <lineage>
        <taxon>Eukaryota</taxon>
        <taxon>Viridiplantae</taxon>
        <taxon>Streptophyta</taxon>
        <taxon>Embryophyta</taxon>
        <taxon>Marchantiophyta</taxon>
        <taxon>Marchantiopsida</taxon>
        <taxon>Marchantiidae</taxon>
        <taxon>Marchantiales</taxon>
        <taxon>Marchantiaceae</taxon>
        <taxon>Marchantia</taxon>
    </lineage>
</organism>
<sequence>MGHCCFASASVVFTRGAGPGRARVKMFGFLFLQGAWIQPACSSGSMNPRLDLLPMVERRMSQFRAPHASRSK</sequence>
<dbReference type="Proteomes" id="UP000244005">
    <property type="component" value="Unassembled WGS sequence"/>
</dbReference>